<organism evidence="1">
    <name type="scientific">marine metagenome</name>
    <dbReference type="NCBI Taxonomy" id="408172"/>
    <lineage>
        <taxon>unclassified sequences</taxon>
        <taxon>metagenomes</taxon>
        <taxon>ecological metagenomes</taxon>
    </lineage>
</organism>
<name>A0A381VCJ9_9ZZZZ</name>
<dbReference type="AlphaFoldDB" id="A0A381VCJ9"/>
<feature type="non-terminal residue" evidence="1">
    <location>
        <position position="1"/>
    </location>
</feature>
<feature type="non-terminal residue" evidence="1">
    <location>
        <position position="32"/>
    </location>
</feature>
<sequence length="32" mass="3612">MVYRGVAQLGSARAWGARGRRFESCLPDQLFI</sequence>
<reference evidence="1" key="1">
    <citation type="submission" date="2018-05" db="EMBL/GenBank/DDBJ databases">
        <authorList>
            <person name="Lanie J.A."/>
            <person name="Ng W.-L."/>
            <person name="Kazmierczak K.M."/>
            <person name="Andrzejewski T.M."/>
            <person name="Davidsen T.M."/>
            <person name="Wayne K.J."/>
            <person name="Tettelin H."/>
            <person name="Glass J.I."/>
            <person name="Rusch D."/>
            <person name="Podicherti R."/>
            <person name="Tsui H.-C.T."/>
            <person name="Winkler M.E."/>
        </authorList>
    </citation>
    <scope>NUCLEOTIDE SEQUENCE</scope>
</reference>
<protein>
    <submittedName>
        <fullName evidence="1">Uncharacterized protein</fullName>
    </submittedName>
</protein>
<accession>A0A381VCJ9</accession>
<dbReference type="EMBL" id="UINC01008382">
    <property type="protein sequence ID" value="SVA37731.1"/>
    <property type="molecule type" value="Genomic_DNA"/>
</dbReference>
<gene>
    <name evidence="1" type="ORF">METZ01_LOCUS90585</name>
</gene>
<proteinExistence type="predicted"/>
<evidence type="ECO:0000313" key="1">
    <source>
        <dbReference type="EMBL" id="SVA37731.1"/>
    </source>
</evidence>
<dbReference type="AntiFam" id="ANF00013">
    <property type="entry name" value="tRNA translation"/>
</dbReference>